<dbReference type="InterPro" id="IPR019004">
    <property type="entry name" value="YqeY/Aim41"/>
</dbReference>
<evidence type="ECO:0000313" key="2">
    <source>
        <dbReference type="Proteomes" id="UP001597295"/>
    </source>
</evidence>
<proteinExistence type="predicted"/>
<protein>
    <submittedName>
        <fullName evidence="1">GatB/YqeY domain-containing protein</fullName>
    </submittedName>
</protein>
<dbReference type="PANTHER" id="PTHR28055">
    <property type="entry name" value="ALTERED INHERITANCE OF MITOCHONDRIA PROTEIN 41, MITOCHONDRIAL"/>
    <property type="match status" value="1"/>
</dbReference>
<accession>A0ABW5DK62</accession>
<dbReference type="Gene3D" id="1.10.1510.10">
    <property type="entry name" value="Uncharacterised protein YqeY/AIM41 PF09424, N-terminal domain"/>
    <property type="match status" value="1"/>
</dbReference>
<dbReference type="RefSeq" id="WP_379874363.1">
    <property type="nucleotide sequence ID" value="NZ_JBHUIP010000001.1"/>
</dbReference>
<comment type="caution">
    <text evidence="1">The sequence shown here is derived from an EMBL/GenBank/DDBJ whole genome shotgun (WGS) entry which is preliminary data.</text>
</comment>
<gene>
    <name evidence="1" type="ORF">ACFSM5_01265</name>
</gene>
<dbReference type="EMBL" id="JBHUIP010000001">
    <property type="protein sequence ID" value="MFD2261497.1"/>
    <property type="molecule type" value="Genomic_DNA"/>
</dbReference>
<dbReference type="Gene3D" id="1.10.10.410">
    <property type="match status" value="1"/>
</dbReference>
<sequence length="153" mass="16799">MLRQQINDAYKAAMVARDQATVSAVRLIMAEFKKKDIDGRTEGYPDGVPDDQLLSLMQKMIKQRQDSITMYNQGNRPELAAKEEAEIAIIERFMPKMMSEAETDAAVAATLAEIGATSVKDMGKAMAALKEKFAGQMDFQKASAIVKKHLAGA</sequence>
<dbReference type="Proteomes" id="UP001597295">
    <property type="component" value="Unassembled WGS sequence"/>
</dbReference>
<dbReference type="InterPro" id="IPR042184">
    <property type="entry name" value="YqeY/Aim41_N"/>
</dbReference>
<dbReference type="Pfam" id="PF09424">
    <property type="entry name" value="YqeY"/>
    <property type="match status" value="1"/>
</dbReference>
<organism evidence="1 2">
    <name type="scientific">Lacibacterium aquatile</name>
    <dbReference type="NCBI Taxonomy" id="1168082"/>
    <lineage>
        <taxon>Bacteria</taxon>
        <taxon>Pseudomonadati</taxon>
        <taxon>Pseudomonadota</taxon>
        <taxon>Alphaproteobacteria</taxon>
        <taxon>Rhodospirillales</taxon>
        <taxon>Rhodospirillaceae</taxon>
    </lineage>
</organism>
<dbReference type="InterPro" id="IPR003789">
    <property type="entry name" value="Asn/Gln_tRNA_amidoTrase-B-like"/>
</dbReference>
<reference evidence="2" key="1">
    <citation type="journal article" date="2019" name="Int. J. Syst. Evol. Microbiol.">
        <title>The Global Catalogue of Microorganisms (GCM) 10K type strain sequencing project: providing services to taxonomists for standard genome sequencing and annotation.</title>
        <authorList>
            <consortium name="The Broad Institute Genomics Platform"/>
            <consortium name="The Broad Institute Genome Sequencing Center for Infectious Disease"/>
            <person name="Wu L."/>
            <person name="Ma J."/>
        </authorList>
    </citation>
    <scope>NUCLEOTIDE SEQUENCE [LARGE SCALE GENOMIC DNA]</scope>
    <source>
        <strain evidence="2">CGMCC 1.19062</strain>
    </source>
</reference>
<dbReference type="SUPFAM" id="SSF89095">
    <property type="entry name" value="GatB/YqeY motif"/>
    <property type="match status" value="1"/>
</dbReference>
<dbReference type="InterPro" id="IPR023168">
    <property type="entry name" value="GatB_Yqey_C_2"/>
</dbReference>
<evidence type="ECO:0000313" key="1">
    <source>
        <dbReference type="EMBL" id="MFD2261497.1"/>
    </source>
</evidence>
<name>A0ABW5DK62_9PROT</name>
<dbReference type="PANTHER" id="PTHR28055:SF1">
    <property type="entry name" value="ALTERED INHERITANCE OF MITOCHONDRIA PROTEIN 41, MITOCHONDRIAL"/>
    <property type="match status" value="1"/>
</dbReference>
<keyword evidence="2" id="KW-1185">Reference proteome</keyword>